<keyword evidence="8 10" id="KW-0238">DNA-binding</keyword>
<dbReference type="PROSITE" id="PS00396">
    <property type="entry name" value="TOPO_IA_1"/>
    <property type="match status" value="1"/>
</dbReference>
<dbReference type="InterPro" id="IPR000380">
    <property type="entry name" value="Topo_IA"/>
</dbReference>
<dbReference type="InterPro" id="IPR028612">
    <property type="entry name" value="Topoisom_1_IA"/>
</dbReference>
<feature type="site" description="Interaction with DNA" evidence="10">
    <location>
        <position position="31"/>
    </location>
</feature>
<evidence type="ECO:0000256" key="4">
    <source>
        <dbReference type="ARBA" id="ARBA00022771"/>
    </source>
</evidence>
<feature type="compositionally biased region" description="Gly residues" evidence="11">
    <location>
        <begin position="640"/>
        <end position="651"/>
    </location>
</feature>
<keyword evidence="5" id="KW-0862">Zinc</keyword>
<dbReference type="GO" id="GO:0003917">
    <property type="term" value="F:DNA topoisomerase type I (single strand cut, ATP-independent) activity"/>
    <property type="evidence" value="ECO:0007669"/>
    <property type="project" value="UniProtKB-EC"/>
</dbReference>
<evidence type="ECO:0000313" key="14">
    <source>
        <dbReference type="EMBL" id="NIJ57688.1"/>
    </source>
</evidence>
<gene>
    <name evidence="10" type="primary">topA</name>
    <name evidence="14" type="ORF">FHS82_001524</name>
</gene>
<dbReference type="RefSeq" id="WP_166950552.1">
    <property type="nucleotide sequence ID" value="NZ_JAASQI010000003.1"/>
</dbReference>
<feature type="site" description="Interaction with DNA" evidence="10">
    <location>
        <position position="142"/>
    </location>
</feature>
<comment type="similarity">
    <text evidence="2 10">Belongs to the type IA topoisomerase family.</text>
</comment>
<dbReference type="Gene3D" id="3.40.50.140">
    <property type="match status" value="1"/>
</dbReference>
<dbReference type="CDD" id="cd00186">
    <property type="entry name" value="TOP1Ac"/>
    <property type="match status" value="1"/>
</dbReference>
<dbReference type="PROSITE" id="PS50880">
    <property type="entry name" value="TOPRIM"/>
    <property type="match status" value="1"/>
</dbReference>
<dbReference type="InterPro" id="IPR003601">
    <property type="entry name" value="Topo_IA_2"/>
</dbReference>
<evidence type="ECO:0000256" key="6">
    <source>
        <dbReference type="ARBA" id="ARBA00022842"/>
    </source>
</evidence>
<keyword evidence="4" id="KW-0863">Zinc-finger</keyword>
<dbReference type="InterPro" id="IPR013497">
    <property type="entry name" value="Topo_IA_cen"/>
</dbReference>
<dbReference type="InterPro" id="IPR013826">
    <property type="entry name" value="Topo_IA_cen_sub3"/>
</dbReference>
<evidence type="ECO:0000256" key="2">
    <source>
        <dbReference type="ARBA" id="ARBA00009446"/>
    </source>
</evidence>
<dbReference type="InterPro" id="IPR013824">
    <property type="entry name" value="Topo_IA_cen_sub1"/>
</dbReference>
<dbReference type="SMART" id="SM00493">
    <property type="entry name" value="TOPRIM"/>
    <property type="match status" value="1"/>
</dbReference>
<evidence type="ECO:0000256" key="1">
    <source>
        <dbReference type="ARBA" id="ARBA00000213"/>
    </source>
</evidence>
<evidence type="ECO:0000259" key="13">
    <source>
        <dbReference type="PROSITE" id="PS52039"/>
    </source>
</evidence>
<keyword evidence="15" id="KW-1185">Reference proteome</keyword>
<feature type="domain" description="Topo IA-type catalytic" evidence="13">
    <location>
        <begin position="131"/>
        <end position="568"/>
    </location>
</feature>
<comment type="subunit">
    <text evidence="10">Monomer.</text>
</comment>
<keyword evidence="3" id="KW-0479">Metal-binding</keyword>
<protein>
    <recommendedName>
        <fullName evidence="10">DNA topoisomerase 1</fullName>
        <ecNumber evidence="10">5.6.2.1</ecNumber>
    </recommendedName>
    <alternativeName>
        <fullName evidence="10">DNA topoisomerase I</fullName>
    </alternativeName>
</protein>
<evidence type="ECO:0000256" key="9">
    <source>
        <dbReference type="ARBA" id="ARBA00023235"/>
    </source>
</evidence>
<comment type="caution">
    <text evidence="14">The sequence shown here is derived from an EMBL/GenBank/DDBJ whole genome shotgun (WGS) entry which is preliminary data.</text>
</comment>
<feature type="site" description="Interaction with DNA" evidence="10">
    <location>
        <position position="141"/>
    </location>
</feature>
<comment type="catalytic activity">
    <reaction evidence="1 10">
        <text>ATP-independent breakage of single-stranded DNA, followed by passage and rejoining.</text>
        <dbReference type="EC" id="5.6.2.1"/>
    </reaction>
</comment>
<dbReference type="PANTHER" id="PTHR42785:SF1">
    <property type="entry name" value="DNA TOPOISOMERASE"/>
    <property type="match status" value="1"/>
</dbReference>
<reference evidence="14 15" key="1">
    <citation type="submission" date="2020-03" db="EMBL/GenBank/DDBJ databases">
        <title>Genomic Encyclopedia of Type Strains, Phase IV (KMG-IV): sequencing the most valuable type-strain genomes for metagenomic binning, comparative biology and taxonomic classification.</title>
        <authorList>
            <person name="Goeker M."/>
        </authorList>
    </citation>
    <scope>NUCLEOTIDE SEQUENCE [LARGE SCALE GENOMIC DNA]</scope>
    <source>
        <strain evidence="14 15">DSM 103870</strain>
    </source>
</reference>
<feature type="compositionally biased region" description="Basic residues" evidence="11">
    <location>
        <begin position="700"/>
        <end position="716"/>
    </location>
</feature>
<feature type="site" description="Interaction with DNA" evidence="10">
    <location>
        <position position="305"/>
    </location>
</feature>
<feature type="compositionally biased region" description="Low complexity" evidence="11">
    <location>
        <begin position="885"/>
        <end position="912"/>
    </location>
</feature>
<dbReference type="Proteomes" id="UP001429580">
    <property type="component" value="Unassembled WGS sequence"/>
</dbReference>
<dbReference type="PROSITE" id="PS52039">
    <property type="entry name" value="TOPO_IA_2"/>
    <property type="match status" value="1"/>
</dbReference>
<dbReference type="Pfam" id="PF01751">
    <property type="entry name" value="Toprim"/>
    <property type="match status" value="1"/>
</dbReference>
<evidence type="ECO:0000256" key="3">
    <source>
        <dbReference type="ARBA" id="ARBA00022723"/>
    </source>
</evidence>
<dbReference type="Gene3D" id="1.10.290.10">
    <property type="entry name" value="Topoisomerase I, domain 4"/>
    <property type="match status" value="1"/>
</dbReference>
<feature type="site" description="Interaction with DNA" evidence="10">
    <location>
        <position position="500"/>
    </location>
</feature>
<dbReference type="NCBIfam" id="TIGR01051">
    <property type="entry name" value="topA_bact"/>
    <property type="match status" value="1"/>
</dbReference>
<dbReference type="HAMAP" id="MF_00952">
    <property type="entry name" value="Topoisom_1_prok"/>
    <property type="match status" value="1"/>
</dbReference>
<dbReference type="InterPro" id="IPR005733">
    <property type="entry name" value="TopoI_bac-type"/>
</dbReference>
<dbReference type="Gene3D" id="2.70.20.10">
    <property type="entry name" value="Topoisomerase I, domain 3"/>
    <property type="match status" value="1"/>
</dbReference>
<feature type="region of interest" description="Disordered" evidence="11">
    <location>
        <begin position="794"/>
        <end position="824"/>
    </location>
</feature>
<proteinExistence type="inferred from homology"/>
<feature type="site" description="Interaction with DNA" evidence="10">
    <location>
        <position position="145"/>
    </location>
</feature>
<dbReference type="Pfam" id="PF01131">
    <property type="entry name" value="Topoisom_bac"/>
    <property type="match status" value="1"/>
</dbReference>
<dbReference type="CDD" id="cd03363">
    <property type="entry name" value="TOPRIM_TopoIA_TopoI"/>
    <property type="match status" value="1"/>
</dbReference>
<feature type="region of interest" description="Disordered" evidence="11">
    <location>
        <begin position="639"/>
        <end position="722"/>
    </location>
</feature>
<dbReference type="Pfam" id="PF01396">
    <property type="entry name" value="Zn_ribbon_Top1"/>
    <property type="match status" value="1"/>
</dbReference>
<keyword evidence="6" id="KW-0460">Magnesium</keyword>
<evidence type="ECO:0000256" key="11">
    <source>
        <dbReference type="SAM" id="MobiDB-lite"/>
    </source>
</evidence>
<keyword evidence="9 10" id="KW-0413">Isomerase</keyword>
<feature type="active site" description="O-(5'-phospho-DNA)-tyrosine intermediate" evidence="10">
    <location>
        <position position="303"/>
    </location>
</feature>
<evidence type="ECO:0000256" key="10">
    <source>
        <dbReference type="HAMAP-Rule" id="MF_00952"/>
    </source>
</evidence>
<dbReference type="SMART" id="SM00437">
    <property type="entry name" value="TOP1Ac"/>
    <property type="match status" value="1"/>
</dbReference>
<dbReference type="Gene3D" id="3.30.65.10">
    <property type="entry name" value="Bacterial Topoisomerase I, domain 1"/>
    <property type="match status" value="1"/>
</dbReference>
<dbReference type="SMART" id="SM00436">
    <property type="entry name" value="TOP1Bc"/>
    <property type="match status" value="1"/>
</dbReference>
<dbReference type="SUPFAM" id="SSF57783">
    <property type="entry name" value="Zinc beta-ribbon"/>
    <property type="match status" value="1"/>
</dbReference>
<feature type="domain" description="Toprim" evidence="12">
    <location>
        <begin position="1"/>
        <end position="117"/>
    </location>
</feature>
<accession>A0ABX0UZ80</accession>
<dbReference type="InterPro" id="IPR013498">
    <property type="entry name" value="Topo_IA_Znf"/>
</dbReference>
<dbReference type="InterPro" id="IPR003602">
    <property type="entry name" value="Topo_IA_DNA-bd_dom"/>
</dbReference>
<dbReference type="PANTHER" id="PTHR42785">
    <property type="entry name" value="DNA TOPOISOMERASE, TYPE IA, CORE"/>
    <property type="match status" value="1"/>
</dbReference>
<feature type="region of interest" description="Interaction with DNA" evidence="10">
    <location>
        <begin position="165"/>
        <end position="170"/>
    </location>
</feature>
<dbReference type="InterPro" id="IPR025589">
    <property type="entry name" value="Toprim_C_rpt"/>
</dbReference>
<dbReference type="Gene3D" id="1.10.460.10">
    <property type="entry name" value="Topoisomerase I, domain 2"/>
    <property type="match status" value="1"/>
</dbReference>
<evidence type="ECO:0000256" key="5">
    <source>
        <dbReference type="ARBA" id="ARBA00022833"/>
    </source>
</evidence>
<dbReference type="InterPro" id="IPR023406">
    <property type="entry name" value="Topo_IA_AS"/>
</dbReference>
<comment type="function">
    <text evidence="10">Releases the supercoiling and torsional tension of DNA, which is introduced during the DNA replication and transcription, by transiently cleaving and rejoining one strand of the DNA duplex. Introduces a single-strand break via transesterification at a target site in duplex DNA. The scissile phosphodiester is attacked by the catalytic tyrosine of the enzyme, resulting in the formation of a DNA-(5'-phosphotyrosyl)-enzyme intermediate and the expulsion of a 3'-OH DNA strand. The free DNA strand then undergoes passage around the unbroken strand, thus removing DNA supercoils. Finally, in the religation step, the DNA 3'-OH attacks the covalent intermediate to expel the active-site tyrosine and restore the DNA phosphodiester backbone.</text>
</comment>
<feature type="region of interest" description="Disordered" evidence="11">
    <location>
        <begin position="861"/>
        <end position="941"/>
    </location>
</feature>
<evidence type="ECO:0000256" key="8">
    <source>
        <dbReference type="ARBA" id="ARBA00023125"/>
    </source>
</evidence>
<evidence type="ECO:0000259" key="12">
    <source>
        <dbReference type="PROSITE" id="PS50880"/>
    </source>
</evidence>
<dbReference type="InterPro" id="IPR034149">
    <property type="entry name" value="TOPRIM_TopoI"/>
</dbReference>
<dbReference type="PRINTS" id="PR00417">
    <property type="entry name" value="PRTPISMRASEI"/>
</dbReference>
<dbReference type="InterPro" id="IPR006171">
    <property type="entry name" value="TOPRIM_dom"/>
</dbReference>
<name>A0ABX0UZ80_9HYPH</name>
<keyword evidence="7 10" id="KW-0799">Topoisomerase</keyword>
<evidence type="ECO:0000256" key="7">
    <source>
        <dbReference type="ARBA" id="ARBA00023029"/>
    </source>
</evidence>
<dbReference type="SUPFAM" id="SSF56712">
    <property type="entry name" value="Prokaryotic type I DNA topoisomerase"/>
    <property type="match status" value="1"/>
</dbReference>
<feature type="compositionally biased region" description="Basic residues" evidence="11">
    <location>
        <begin position="861"/>
        <end position="874"/>
    </location>
</feature>
<sequence>MKVVVVESPAKAKTINKYLGPDYEVLASFGHIRDLPAKDGSVDPDSDFAMVWQLEDRGAKRVADIARAVKGADKLILATDPDREGEAISWHVIEALAQKKLLKDLPIERVTFNAITRDAVADAMAHPRQIDQALVDAYLARRALDYLVGFNLSPVLWRKLPGARSAGRVQSVALRLVCDREREIETFVAREYWSLIAVLATREGATFEARLVGADGRKITRLDIGKGEEAQAFKDALETAAFTVANIEAKPARRHPQPPFTTSTLQQEASRKLGFAPARTMQLAQRLYEGTEIGGETVGLITYMRTDGVDMAPEAVSATRAVIGRTFGDAYVPDAPRKYSTKAKNAQEAHEAIRPTDPGRAPDAVARYLDPEQAKLYELIWTRTLASQMESARLERTTADITAQVGARVLDLRATGQVVVFDGFLRLYQEGRDDDADEDGGRLPAMKAGDSLDKREIRATQHFTEPPPRFTEASLVKRMEELGIGRPSTYAAVLAVLRDREYVRLDKKRLVPEDKGRIVTAFLESFFSRYVEYDFTADLEEKLDRVSNHEIDWKEVLRDFWRDFIAAIEGTRELRMTQVIDSLNDVLAPRIFPARADGGDPRACPACNSGRLSLKIGKFGAFIGCSNYPECRYTRQLSGDGEGGGGDGGPRVLGTDPETGLEVSLRDGRYGPYVQLGGDAPDAPEAPETPEASSGDVPKKGRKTKATPKEKPKRQTLPREFAPDNVDLDIALKLLSLPRTVATHPESGNPIKAGIGRFGPYVQHDKTYASLGKDDSVLEIGANRAIDLIIAKEQGGGRRGGSSDPGKVLGEEPETGKTLSLKAGRYGPYVTDGTTNATLPKGVEADSYTLEEAVALIRARRVAGKKKPPAKKAPAKTAAEKEPAGKAAASKTTAGTARKTTARRTAASKTAANTESDAEPDAAKPAKAARSRTAKKATAGE</sequence>
<organism evidence="14 15">
    <name type="scientific">Pseudochelatococcus lubricantis</name>
    <dbReference type="NCBI Taxonomy" id="1538102"/>
    <lineage>
        <taxon>Bacteria</taxon>
        <taxon>Pseudomonadati</taxon>
        <taxon>Pseudomonadota</taxon>
        <taxon>Alphaproteobacteria</taxon>
        <taxon>Hyphomicrobiales</taxon>
        <taxon>Chelatococcaceae</taxon>
        <taxon>Pseudochelatococcus</taxon>
    </lineage>
</organism>
<comment type="caution">
    <text evidence="10">Lacks conserved residue(s) required for the propagation of feature annotation.</text>
</comment>
<feature type="site" description="Interaction with DNA" evidence="10">
    <location>
        <position position="157"/>
    </location>
</feature>
<dbReference type="InterPro" id="IPR023405">
    <property type="entry name" value="Topo_IA_core_domain"/>
</dbReference>
<dbReference type="InterPro" id="IPR013825">
    <property type="entry name" value="Topo_IA_cen_sub2"/>
</dbReference>
<evidence type="ECO:0000313" key="15">
    <source>
        <dbReference type="Proteomes" id="UP001429580"/>
    </source>
</evidence>
<dbReference type="EC" id="5.6.2.1" evidence="10"/>
<dbReference type="EMBL" id="JAASQI010000003">
    <property type="protein sequence ID" value="NIJ57688.1"/>
    <property type="molecule type" value="Genomic_DNA"/>
</dbReference>
<dbReference type="Pfam" id="PF13368">
    <property type="entry name" value="Toprim_C_rpt"/>
    <property type="match status" value="3"/>
</dbReference>